<accession>A0AB39HSG5</accession>
<evidence type="ECO:0000313" key="1">
    <source>
        <dbReference type="EMBL" id="XDK32713.1"/>
    </source>
</evidence>
<dbReference type="EMBL" id="CP162599">
    <property type="protein sequence ID" value="XDK32713.1"/>
    <property type="molecule type" value="Genomic_DNA"/>
</dbReference>
<dbReference type="RefSeq" id="WP_368653401.1">
    <property type="nucleotide sequence ID" value="NZ_CP162599.1"/>
</dbReference>
<gene>
    <name evidence="1" type="ORF">AB4Y30_17150</name>
</gene>
<protein>
    <submittedName>
        <fullName evidence="1">Uncharacterized protein</fullName>
    </submittedName>
</protein>
<sequence length="122" mass="14281">MTYYYFIGADVTLKPWEDNRNAIGIWPSEDDEGYFAKALHYPLQHEIYNGLDSESETISLMNYLRFQAEDKEQCVFEIAHLLSSNIEDYQVKERVDKIFSEIQSPKELIIPVGTILTIRKNK</sequence>
<reference evidence="1" key="1">
    <citation type="submission" date="2024-07" db="EMBL/GenBank/DDBJ databases">
        <title>Halotolerant mesophilic bacterium Ornithinibacillus sp. 4-3, sp. nov., isolated from soil.</title>
        <authorList>
            <person name="Sidarenka A.V."/>
            <person name="Guliayeva D.E."/>
            <person name="Leanovich S.I."/>
            <person name="Hileuskaya K.S."/>
            <person name="Akhremchuk A.E."/>
            <person name="Sikolenko M.A."/>
            <person name="Valentovich L.N."/>
        </authorList>
    </citation>
    <scope>NUCLEOTIDE SEQUENCE</scope>
    <source>
        <strain evidence="1">4-3</strain>
    </source>
</reference>
<proteinExistence type="predicted"/>
<name>A0AB39HSG5_9BACI</name>
<organism evidence="1">
    <name type="scientific">Ornithinibacillus sp. 4-3</name>
    <dbReference type="NCBI Taxonomy" id="3231488"/>
    <lineage>
        <taxon>Bacteria</taxon>
        <taxon>Bacillati</taxon>
        <taxon>Bacillota</taxon>
        <taxon>Bacilli</taxon>
        <taxon>Bacillales</taxon>
        <taxon>Bacillaceae</taxon>
        <taxon>Ornithinibacillus</taxon>
    </lineage>
</organism>
<dbReference type="AlphaFoldDB" id="A0AB39HSG5"/>